<dbReference type="InterPro" id="IPR002305">
    <property type="entry name" value="aa-tRNA-synth_Ic"/>
</dbReference>
<accession>A0ABW1YDP1</accession>
<dbReference type="PANTHER" id="PTHR43766">
    <property type="entry name" value="TRYPTOPHAN--TRNA LIGASE, MITOCHONDRIAL"/>
    <property type="match status" value="1"/>
</dbReference>
<dbReference type="Pfam" id="PF00579">
    <property type="entry name" value="tRNA-synt_1b"/>
    <property type="match status" value="1"/>
</dbReference>
<proteinExistence type="inferred from homology"/>
<dbReference type="Gene3D" id="3.40.50.620">
    <property type="entry name" value="HUPs"/>
    <property type="match status" value="1"/>
</dbReference>
<dbReference type="NCBIfam" id="TIGR00233">
    <property type="entry name" value="trpS"/>
    <property type="match status" value="1"/>
</dbReference>
<evidence type="ECO:0000256" key="8">
    <source>
        <dbReference type="NCBIfam" id="TIGR00233"/>
    </source>
</evidence>
<dbReference type="RefSeq" id="WP_380083491.1">
    <property type="nucleotide sequence ID" value="NZ_JBHSWD010000001.1"/>
</dbReference>
<dbReference type="CDD" id="cd00806">
    <property type="entry name" value="TrpRS_core"/>
    <property type="match status" value="1"/>
</dbReference>
<evidence type="ECO:0000313" key="11">
    <source>
        <dbReference type="Proteomes" id="UP001596297"/>
    </source>
</evidence>
<evidence type="ECO:0000256" key="3">
    <source>
        <dbReference type="ARBA" id="ARBA00022598"/>
    </source>
</evidence>
<evidence type="ECO:0000256" key="9">
    <source>
        <dbReference type="RuleBase" id="RU363036"/>
    </source>
</evidence>
<dbReference type="InterPro" id="IPR002306">
    <property type="entry name" value="Trp-tRNA-ligase"/>
</dbReference>
<dbReference type="GO" id="GO:0004830">
    <property type="term" value="F:tryptophan-tRNA ligase activity"/>
    <property type="evidence" value="ECO:0007669"/>
    <property type="project" value="UniProtKB-EC"/>
</dbReference>
<dbReference type="PRINTS" id="PR01039">
    <property type="entry name" value="TRNASYNTHTRP"/>
</dbReference>
<keyword evidence="11" id="KW-1185">Reference proteome</keyword>
<keyword evidence="5 9" id="KW-0067">ATP-binding</keyword>
<dbReference type="PROSITE" id="PS00178">
    <property type="entry name" value="AA_TRNA_LIGASE_I"/>
    <property type="match status" value="1"/>
</dbReference>
<sequence length="341" mass="37679">MTEPAPTPTRKRILTGDRPTGPLHIGHYAGSLKNRVRLQTEYDTFILIADVQAMTDNFENPQKVRDNVLEVALDYLAVGLDPQHSTFVVQSMVPEIAELTVFFLNLVTVSHLRQNPTVKTEIAQKGYGESVPAGFFVYPVSQAADITAFGASLVPVGEDQLPMIEQTREIVRRFNNLYAPVLVEPKALVPEGTVARLPGIDGQAKMSKSLGNAVYLGDSADELARKVRAMYTDPGHLRVEDPGQVEGNTVFAYLDAFDPDTQQVAELKAHYQRGGLGDVKVKKYLLEVLEAELGPIRERRLELAKDMDEVERIVKAGTAKGRDVAAQTMDAARKAMRLDYF</sequence>
<keyword evidence="6 9" id="KW-0648">Protein biosynthesis</keyword>
<gene>
    <name evidence="10" type="primary">trpS</name>
    <name evidence="10" type="ORF">ACFP81_10965</name>
</gene>
<evidence type="ECO:0000256" key="1">
    <source>
        <dbReference type="ARBA" id="ARBA00005594"/>
    </source>
</evidence>
<evidence type="ECO:0000256" key="5">
    <source>
        <dbReference type="ARBA" id="ARBA00022840"/>
    </source>
</evidence>
<evidence type="ECO:0000256" key="4">
    <source>
        <dbReference type="ARBA" id="ARBA00022741"/>
    </source>
</evidence>
<dbReference type="InterPro" id="IPR050203">
    <property type="entry name" value="Trp-tRNA_synthetase"/>
</dbReference>
<evidence type="ECO:0000313" key="10">
    <source>
        <dbReference type="EMBL" id="MFC6592462.1"/>
    </source>
</evidence>
<keyword evidence="7 9" id="KW-0030">Aminoacyl-tRNA synthetase</keyword>
<dbReference type="SUPFAM" id="SSF52374">
    <property type="entry name" value="Nucleotidylyl transferase"/>
    <property type="match status" value="1"/>
</dbReference>
<comment type="similarity">
    <text evidence="1 9">Belongs to the class-I aminoacyl-tRNA synthetase family.</text>
</comment>
<dbReference type="InterPro" id="IPR014729">
    <property type="entry name" value="Rossmann-like_a/b/a_fold"/>
</dbReference>
<comment type="caution">
    <text evidence="10">The sequence shown here is derived from an EMBL/GenBank/DDBJ whole genome shotgun (WGS) entry which is preliminary data.</text>
</comment>
<reference evidence="11" key="1">
    <citation type="journal article" date="2019" name="Int. J. Syst. Evol. Microbiol.">
        <title>The Global Catalogue of Microorganisms (GCM) 10K type strain sequencing project: providing services to taxonomists for standard genome sequencing and annotation.</title>
        <authorList>
            <consortium name="The Broad Institute Genomics Platform"/>
            <consortium name="The Broad Institute Genome Sequencing Center for Infectious Disease"/>
            <person name="Wu L."/>
            <person name="Ma J."/>
        </authorList>
    </citation>
    <scope>NUCLEOTIDE SEQUENCE [LARGE SCALE GENOMIC DNA]</scope>
    <source>
        <strain evidence="11">CGMCC 1.15772</strain>
    </source>
</reference>
<keyword evidence="4 9" id="KW-0547">Nucleotide-binding</keyword>
<protein>
    <recommendedName>
        <fullName evidence="2 8">Tryptophan--tRNA ligase</fullName>
        <ecNumber evidence="2 8">6.1.1.2</ecNumber>
    </recommendedName>
</protein>
<name>A0ABW1YDP1_9DEIO</name>
<keyword evidence="3 9" id="KW-0436">Ligase</keyword>
<organism evidence="10 11">
    <name type="scientific">Deinococcus lacus</name>
    <dbReference type="NCBI Taxonomy" id="392561"/>
    <lineage>
        <taxon>Bacteria</taxon>
        <taxon>Thermotogati</taxon>
        <taxon>Deinococcota</taxon>
        <taxon>Deinococci</taxon>
        <taxon>Deinococcales</taxon>
        <taxon>Deinococcaceae</taxon>
        <taxon>Deinococcus</taxon>
    </lineage>
</organism>
<dbReference type="EMBL" id="JBHSWD010000001">
    <property type="protein sequence ID" value="MFC6592462.1"/>
    <property type="molecule type" value="Genomic_DNA"/>
</dbReference>
<dbReference type="InterPro" id="IPR001412">
    <property type="entry name" value="aa-tRNA-synth_I_CS"/>
</dbReference>
<dbReference type="Proteomes" id="UP001596297">
    <property type="component" value="Unassembled WGS sequence"/>
</dbReference>
<dbReference type="PANTHER" id="PTHR43766:SF1">
    <property type="entry name" value="TRYPTOPHAN--TRNA LIGASE, MITOCHONDRIAL"/>
    <property type="match status" value="1"/>
</dbReference>
<evidence type="ECO:0000256" key="7">
    <source>
        <dbReference type="ARBA" id="ARBA00023146"/>
    </source>
</evidence>
<evidence type="ECO:0000256" key="6">
    <source>
        <dbReference type="ARBA" id="ARBA00022917"/>
    </source>
</evidence>
<dbReference type="EC" id="6.1.1.2" evidence="2 8"/>
<dbReference type="Gene3D" id="1.10.240.10">
    <property type="entry name" value="Tyrosyl-Transfer RNA Synthetase"/>
    <property type="match status" value="1"/>
</dbReference>
<evidence type="ECO:0000256" key="2">
    <source>
        <dbReference type="ARBA" id="ARBA00013161"/>
    </source>
</evidence>